<organism evidence="2 3">
    <name type="scientific">Vibrio crassostreae</name>
    <dbReference type="NCBI Taxonomy" id="246167"/>
    <lineage>
        <taxon>Bacteria</taxon>
        <taxon>Pseudomonadati</taxon>
        <taxon>Pseudomonadota</taxon>
        <taxon>Gammaproteobacteria</taxon>
        <taxon>Vibrionales</taxon>
        <taxon>Vibrionaceae</taxon>
        <taxon>Vibrio</taxon>
    </lineage>
</organism>
<keyword evidence="3" id="KW-1185">Reference proteome</keyword>
<evidence type="ECO:0000313" key="2">
    <source>
        <dbReference type="EMBL" id="CDT52503.1"/>
    </source>
</evidence>
<dbReference type="SUPFAM" id="SSF56349">
    <property type="entry name" value="DNA breaking-rejoining enzymes"/>
    <property type="match status" value="1"/>
</dbReference>
<accession>A0ABP1WXV9</accession>
<reference evidence="2 3" key="1">
    <citation type="submission" date="2014-06" db="EMBL/GenBank/DDBJ databases">
        <authorList>
            <person name="Le Roux F."/>
        </authorList>
    </citation>
    <scope>NUCLEOTIDE SEQUENCE [LARGE SCALE GENOMIC DNA]</scope>
    <source>
        <strain evidence="2 3">J5-4</strain>
    </source>
</reference>
<sequence length="301" mass="34692">MKTLDLENEARDFFIKHYNNASSSTKRLGTLKSQSGLNGCVRVICQATRHLGLKSIYDITKPLAIDYIEAMNQRHYAYNYLCDIRSAFERLFFIYGEKTRLCEISGFAQKRANIDKSYTFEEIITLAQHASPSTELAILVAFNAGLTAGELYTLQRTDEALPVDTLLFEGREQGRKYIVTSKGKKREIWLEDNLAQALEMRRLSIPKKNISRGMVYSSNYDIDGGQSVSHNFTLLAQKHINRSFGLEGVRYTFAQQRYQSLTRLGYLSDDIYPMLASELGYKNRHVARRFIEPWTYLRIKE</sequence>
<dbReference type="EMBL" id="CCJX01000154">
    <property type="protein sequence ID" value="CDT52503.1"/>
    <property type="molecule type" value="Genomic_DNA"/>
</dbReference>
<proteinExistence type="predicted"/>
<dbReference type="Gene3D" id="1.10.443.10">
    <property type="entry name" value="Intergrase catalytic core"/>
    <property type="match status" value="1"/>
</dbReference>
<protein>
    <submittedName>
        <fullName evidence="2">Phage integrase family protein</fullName>
    </submittedName>
</protein>
<dbReference type="Proteomes" id="UP000049077">
    <property type="component" value="Unassembled WGS sequence"/>
</dbReference>
<dbReference type="InterPro" id="IPR011010">
    <property type="entry name" value="DNA_brk_join_enz"/>
</dbReference>
<gene>
    <name evidence="2" type="ORF">VCR4J5_670108</name>
</gene>
<evidence type="ECO:0000256" key="1">
    <source>
        <dbReference type="ARBA" id="ARBA00023172"/>
    </source>
</evidence>
<dbReference type="RefSeq" id="WP_057620635.1">
    <property type="nucleotide sequence ID" value="NZ_CAWMQT010000154.1"/>
</dbReference>
<dbReference type="InterPro" id="IPR013762">
    <property type="entry name" value="Integrase-like_cat_sf"/>
</dbReference>
<comment type="caution">
    <text evidence="2">The sequence shown here is derived from an EMBL/GenBank/DDBJ whole genome shotgun (WGS) entry which is preliminary data.</text>
</comment>
<evidence type="ECO:0000313" key="3">
    <source>
        <dbReference type="Proteomes" id="UP000049077"/>
    </source>
</evidence>
<name>A0ABP1WXV9_9VIBR</name>
<keyword evidence="1" id="KW-0233">DNA recombination</keyword>